<feature type="domain" description="SGTA homodimerisation" evidence="6">
    <location>
        <begin position="53"/>
        <end position="109"/>
    </location>
</feature>
<reference evidence="7" key="1">
    <citation type="journal article" date="2014" name="Nat. Commun.">
        <title>The emerging biofuel crop Camelina sativa retains a highly undifferentiated hexaploid genome structure.</title>
        <authorList>
            <person name="Kagale S."/>
            <person name="Koh C."/>
            <person name="Nixon J."/>
            <person name="Bollina V."/>
            <person name="Clarke W.E."/>
            <person name="Tuteja R."/>
            <person name="Spillane C."/>
            <person name="Robinson S.J."/>
            <person name="Links M.G."/>
            <person name="Clarke C."/>
            <person name="Higgins E.E."/>
            <person name="Huebert T."/>
            <person name="Sharpe A.G."/>
            <person name="Parkin I.A."/>
        </authorList>
    </citation>
    <scope>NUCLEOTIDE SEQUENCE [LARGE SCALE GENOMIC DNA]</scope>
    <source>
        <strain evidence="7">cv. DH55</strain>
    </source>
</reference>
<dbReference type="Gene3D" id="1.25.40.10">
    <property type="entry name" value="Tetratricopeptide repeat domain"/>
    <property type="match status" value="1"/>
</dbReference>
<feature type="repeat" description="TPR" evidence="4">
    <location>
        <begin position="279"/>
        <end position="312"/>
    </location>
</feature>
<evidence type="ECO:0000256" key="1">
    <source>
        <dbReference type="ARBA" id="ARBA00008175"/>
    </source>
</evidence>
<name>A0ABM0VF68_CAMSA</name>
<feature type="repeat" description="TPR" evidence="4">
    <location>
        <begin position="313"/>
        <end position="347"/>
    </location>
</feature>
<dbReference type="InterPro" id="IPR047150">
    <property type="entry name" value="SGT"/>
</dbReference>
<protein>
    <submittedName>
        <fullName evidence="8">Uncharacterized protein LOC104736874</fullName>
    </submittedName>
</protein>
<keyword evidence="3 4" id="KW-0802">TPR repeat</keyword>
<dbReference type="SUPFAM" id="SSF48452">
    <property type="entry name" value="TPR-like"/>
    <property type="match status" value="1"/>
</dbReference>
<dbReference type="PANTHER" id="PTHR45831">
    <property type="entry name" value="LD24721P"/>
    <property type="match status" value="1"/>
</dbReference>
<feature type="region of interest" description="Disordered" evidence="5">
    <location>
        <begin position="362"/>
        <end position="393"/>
    </location>
</feature>
<keyword evidence="2" id="KW-0677">Repeat</keyword>
<evidence type="ECO:0000256" key="3">
    <source>
        <dbReference type="ARBA" id="ARBA00022803"/>
    </source>
</evidence>
<evidence type="ECO:0000313" key="7">
    <source>
        <dbReference type="Proteomes" id="UP000694864"/>
    </source>
</evidence>
<dbReference type="GeneID" id="104736874"/>
<dbReference type="Proteomes" id="UP000694864">
    <property type="component" value="Chromosome 13"/>
</dbReference>
<dbReference type="PROSITE" id="PS50005">
    <property type="entry name" value="TPR"/>
    <property type="match status" value="2"/>
</dbReference>
<feature type="region of interest" description="Disordered" evidence="5">
    <location>
        <begin position="419"/>
        <end position="453"/>
    </location>
</feature>
<dbReference type="Gene3D" id="1.20.5.420">
    <property type="entry name" value="Immunoglobulin FC, subunit C"/>
    <property type="match status" value="1"/>
</dbReference>
<dbReference type="InterPro" id="IPR032374">
    <property type="entry name" value="SGTA_dimer"/>
</dbReference>
<accession>A0ABM0VF68</accession>
<feature type="compositionally biased region" description="Pro residues" evidence="5">
    <location>
        <begin position="119"/>
        <end position="153"/>
    </location>
</feature>
<dbReference type="PANTHER" id="PTHR45831:SF2">
    <property type="entry name" value="LD24721P"/>
    <property type="match status" value="1"/>
</dbReference>
<evidence type="ECO:0000259" key="6">
    <source>
        <dbReference type="Pfam" id="PF16546"/>
    </source>
</evidence>
<reference evidence="8" key="2">
    <citation type="submission" date="2025-08" db="UniProtKB">
        <authorList>
            <consortium name="RefSeq"/>
        </authorList>
    </citation>
    <scope>IDENTIFICATION</scope>
    <source>
        <tissue evidence="8">Leaf</tissue>
    </source>
</reference>
<evidence type="ECO:0000256" key="2">
    <source>
        <dbReference type="ARBA" id="ARBA00022737"/>
    </source>
</evidence>
<proteinExistence type="inferred from homology"/>
<comment type="similarity">
    <text evidence="1">Belongs to the SGT family.</text>
</comment>
<dbReference type="InterPro" id="IPR011990">
    <property type="entry name" value="TPR-like_helical_dom_sf"/>
</dbReference>
<keyword evidence="7" id="KW-1185">Reference proteome</keyword>
<organism evidence="7 8">
    <name type="scientific">Camelina sativa</name>
    <name type="common">False flax</name>
    <name type="synonym">Myagrum sativum</name>
    <dbReference type="NCBI Taxonomy" id="90675"/>
    <lineage>
        <taxon>Eukaryota</taxon>
        <taxon>Viridiplantae</taxon>
        <taxon>Streptophyta</taxon>
        <taxon>Embryophyta</taxon>
        <taxon>Tracheophyta</taxon>
        <taxon>Spermatophyta</taxon>
        <taxon>Magnoliopsida</taxon>
        <taxon>eudicotyledons</taxon>
        <taxon>Gunneridae</taxon>
        <taxon>Pentapetalae</taxon>
        <taxon>rosids</taxon>
        <taxon>malvids</taxon>
        <taxon>Brassicales</taxon>
        <taxon>Brassicaceae</taxon>
        <taxon>Camelineae</taxon>
        <taxon>Camelina</taxon>
    </lineage>
</organism>
<feature type="compositionally biased region" description="Gly residues" evidence="5">
    <location>
        <begin position="470"/>
        <end position="479"/>
    </location>
</feature>
<feature type="region of interest" description="Disordered" evidence="5">
    <location>
        <begin position="468"/>
        <end position="498"/>
    </location>
</feature>
<dbReference type="Pfam" id="PF16546">
    <property type="entry name" value="SGTA_dimer"/>
    <property type="match status" value="1"/>
</dbReference>
<evidence type="ECO:0000313" key="8">
    <source>
        <dbReference type="RefSeq" id="XP_010455256.1"/>
    </source>
</evidence>
<dbReference type="SMART" id="SM00028">
    <property type="entry name" value="TPR"/>
    <property type="match status" value="3"/>
</dbReference>
<feature type="compositionally biased region" description="Low complexity" evidence="5">
    <location>
        <begin position="160"/>
        <end position="170"/>
    </location>
</feature>
<evidence type="ECO:0000256" key="5">
    <source>
        <dbReference type="SAM" id="MobiDB-lite"/>
    </source>
</evidence>
<dbReference type="Pfam" id="PF13414">
    <property type="entry name" value="TPR_11"/>
    <property type="match status" value="1"/>
</dbReference>
<feature type="region of interest" description="Disordered" evidence="5">
    <location>
        <begin position="113"/>
        <end position="170"/>
    </location>
</feature>
<dbReference type="InterPro" id="IPR019734">
    <property type="entry name" value="TPR_rpt"/>
</dbReference>
<evidence type="ECO:0000256" key="4">
    <source>
        <dbReference type="PROSITE-ProRule" id="PRU00339"/>
    </source>
</evidence>
<dbReference type="RefSeq" id="XP_010455256.1">
    <property type="nucleotide sequence ID" value="XM_010456954.2"/>
</dbReference>
<sequence>MINPVSKQDFQLAPSTTLSNRREEEGRNQIFLPLSLSLSPMAKLTTDSPICRKIVLSFLDFLDYVEVAPGVDEEGLEVARECLGEAFKVNSDSSRDDRLKPVSLVNLFTSLDQSEPLENIPPPPSSSWPPPPPSSSWPPPPPSSSWPPPPPPVAATQDPSSSSGSDFLGSHVSVDTSKEPIFTGTSRDELFGQLFGALEKVRYFRNTPEGDDDPAQLEKATRIFHDAVNEMEKSGCQTFDVKSLAETLKCQGNKAMQSNLYLEAVELYSFAIALTDKNAVFYCNRAAAYTQINRCSEAIKDCLKSIEIDPNYSKAYSRLGLAYYAQGKYADAIEKGFKKALQLDPHNESVKENIRVAEQKLREEQQRQRRGQNTSTGHNQEPGMGGGQGIPSQFSMPLNPDLMSMFMNMAGNTFPGYHSHNEGGAGADGNRNGSDEPEIRVGGNINIDLGGTEQMPEDLSGALRSMMQMFGGGSQGGTGTNNPQDTNGAHGRPSGNQP</sequence>
<gene>
    <name evidence="8" type="primary">LOC104736874</name>
</gene>